<dbReference type="GeneID" id="30196559"/>
<reference evidence="2 3" key="1">
    <citation type="submission" date="2016-06" db="EMBL/GenBank/DDBJ databases">
        <title>Evolution of pathogenesis and genome organization in the Tremellales.</title>
        <authorList>
            <person name="Cuomo C."/>
            <person name="Litvintseva A."/>
            <person name="Heitman J."/>
            <person name="Chen Y."/>
            <person name="Sun S."/>
            <person name="Springer D."/>
            <person name="Dromer F."/>
            <person name="Young S."/>
            <person name="Zeng Q."/>
            <person name="Chapman S."/>
            <person name="Gujja S."/>
            <person name="Saif S."/>
            <person name="Birren B."/>
        </authorList>
    </citation>
    <scope>NUCLEOTIDE SEQUENCE [LARGE SCALE GENOMIC DNA]</scope>
    <source>
        <strain evidence="2 3">CBS 7118</strain>
    </source>
</reference>
<gene>
    <name evidence="2" type="ORF">L198_07348</name>
</gene>
<feature type="compositionally biased region" description="Basic and acidic residues" evidence="1">
    <location>
        <begin position="270"/>
        <end position="280"/>
    </location>
</feature>
<name>A0A1E3ICL5_9TREE</name>
<feature type="compositionally biased region" description="Basic and acidic residues" evidence="1">
    <location>
        <begin position="163"/>
        <end position="172"/>
    </location>
</feature>
<feature type="compositionally biased region" description="Basic and acidic residues" evidence="1">
    <location>
        <begin position="194"/>
        <end position="206"/>
    </location>
</feature>
<dbReference type="AlphaFoldDB" id="A0A1E3ICL5"/>
<evidence type="ECO:0000313" key="2">
    <source>
        <dbReference type="EMBL" id="ODN86329.1"/>
    </source>
</evidence>
<evidence type="ECO:0000256" key="1">
    <source>
        <dbReference type="SAM" id="MobiDB-lite"/>
    </source>
</evidence>
<protein>
    <submittedName>
        <fullName evidence="2">Uncharacterized protein</fullName>
    </submittedName>
</protein>
<sequence length="374" mass="40851">MVMGVVNTGRGFIRDEKRRGSITGRRSTSQTGTSTPSSLTTTQPFRPPTASLLYAPSSQPAPPFAQPTVQSAGVMVQKPEEEMEEEEAKRQRDGSTRGIGGSWSPRGCVASGRREQTSHTNHSVSATRTTYVAMVMQRQAEIEQQLFTTSSTFFYCQHQPQHHRGEERRGEHESDDETDTSVSEISGYASSPMGKEEKQKRAKELREAMASSLLCCRHSNASLPSQPHETETLSTHSPPLPQHQARQPTRVRTQSCGAKRPMVGQGQQGEEEKRRKVEEDEDVKMVVEEAVDNGVILSPSESAKASVSAAAQGGQMSASVPDLSKAHAQNPTPVFGMVVRTSESHPIIVSPFFPSELLDILSRNVLGQVEEGRG</sequence>
<organism evidence="2 3">
    <name type="scientific">Cryptococcus wingfieldii CBS 7118</name>
    <dbReference type="NCBI Taxonomy" id="1295528"/>
    <lineage>
        <taxon>Eukaryota</taxon>
        <taxon>Fungi</taxon>
        <taxon>Dikarya</taxon>
        <taxon>Basidiomycota</taxon>
        <taxon>Agaricomycotina</taxon>
        <taxon>Tremellomycetes</taxon>
        <taxon>Tremellales</taxon>
        <taxon>Cryptococcaceae</taxon>
        <taxon>Cryptococcus</taxon>
    </lineage>
</organism>
<accession>A0A1E3ICL5</accession>
<feature type="region of interest" description="Disordered" evidence="1">
    <location>
        <begin position="1"/>
        <end position="124"/>
    </location>
</feature>
<dbReference type="Proteomes" id="UP000094819">
    <property type="component" value="Unassembled WGS sequence"/>
</dbReference>
<feature type="compositionally biased region" description="Polar residues" evidence="1">
    <location>
        <begin position="219"/>
        <end position="237"/>
    </location>
</feature>
<comment type="caution">
    <text evidence="2">The sequence shown here is derived from an EMBL/GenBank/DDBJ whole genome shotgun (WGS) entry which is preliminary data.</text>
</comment>
<dbReference type="RefSeq" id="XP_019028706.1">
    <property type="nucleotide sequence ID" value="XM_019179350.1"/>
</dbReference>
<keyword evidence="3" id="KW-1185">Reference proteome</keyword>
<dbReference type="EMBL" id="AWGH01000032">
    <property type="protein sequence ID" value="ODN86329.1"/>
    <property type="molecule type" value="Genomic_DNA"/>
</dbReference>
<evidence type="ECO:0000313" key="3">
    <source>
        <dbReference type="Proteomes" id="UP000094819"/>
    </source>
</evidence>
<proteinExistence type="predicted"/>
<feature type="compositionally biased region" description="Polar residues" evidence="1">
    <location>
        <begin position="244"/>
        <end position="256"/>
    </location>
</feature>
<feature type="compositionally biased region" description="Low complexity" evidence="1">
    <location>
        <begin position="21"/>
        <end position="42"/>
    </location>
</feature>
<feature type="region of interest" description="Disordered" evidence="1">
    <location>
        <begin position="219"/>
        <end position="280"/>
    </location>
</feature>
<feature type="region of interest" description="Disordered" evidence="1">
    <location>
        <begin position="158"/>
        <end position="206"/>
    </location>
</feature>